<protein>
    <submittedName>
        <fullName evidence="1">Uncharacterized protein</fullName>
    </submittedName>
</protein>
<name>A0A194UPW6_CYTMA</name>
<dbReference type="EMBL" id="KN714670">
    <property type="protein sequence ID" value="KUI53704.1"/>
    <property type="molecule type" value="Genomic_DNA"/>
</dbReference>
<gene>
    <name evidence="1" type="ORF">VP1G_01169</name>
</gene>
<organism evidence="1 2">
    <name type="scientific">Cytospora mali</name>
    <name type="common">Apple Valsa canker fungus</name>
    <name type="synonym">Valsa mali</name>
    <dbReference type="NCBI Taxonomy" id="578113"/>
    <lineage>
        <taxon>Eukaryota</taxon>
        <taxon>Fungi</taxon>
        <taxon>Dikarya</taxon>
        <taxon>Ascomycota</taxon>
        <taxon>Pezizomycotina</taxon>
        <taxon>Sordariomycetes</taxon>
        <taxon>Sordariomycetidae</taxon>
        <taxon>Diaporthales</taxon>
        <taxon>Cytosporaceae</taxon>
        <taxon>Cytospora</taxon>
    </lineage>
</organism>
<dbReference type="Proteomes" id="UP000078576">
    <property type="component" value="Unassembled WGS sequence"/>
</dbReference>
<keyword evidence="2" id="KW-1185">Reference proteome</keyword>
<accession>A0A194UPW6</accession>
<dbReference type="AlphaFoldDB" id="A0A194UPW6"/>
<dbReference type="OrthoDB" id="10498918at2759"/>
<proteinExistence type="predicted"/>
<sequence>MPSSPQNLSKWAYQVYGPIYTGLPLSSTGTPSNITRLTSFELTLRHQIEAAIASKYATRTTAALKQPADALGDTNQKLSPNVAQNHSITKSSATHASVNSRHYMAHAAKPPQDKSTYAFGHVSNGSFYPTVGEKASTEANTFTTSESNHVKNYPEPQFPDQGYFSDADTSDISIVSDSECETESTSNVAASIKGDGWVRTPRLASVLQQLEDKVQLKILEQYGTFRFDAFVVRFQMLREEQARLNFFWRFGPDAYKKKYVQSGYTGNLLGY</sequence>
<evidence type="ECO:0000313" key="2">
    <source>
        <dbReference type="Proteomes" id="UP000078576"/>
    </source>
</evidence>
<evidence type="ECO:0000313" key="1">
    <source>
        <dbReference type="EMBL" id="KUI53704.1"/>
    </source>
</evidence>
<reference evidence="2" key="1">
    <citation type="submission" date="2014-12" db="EMBL/GenBank/DDBJ databases">
        <title>Genome Sequence of Valsa Canker Pathogens Uncovers a Specific Adaption of Colonization on Woody Bark.</title>
        <authorList>
            <person name="Yin Z."/>
            <person name="Liu H."/>
            <person name="Gao X."/>
            <person name="Li Z."/>
            <person name="Song N."/>
            <person name="Ke X."/>
            <person name="Dai Q."/>
            <person name="Wu Y."/>
            <person name="Sun Y."/>
            <person name="Xu J.-R."/>
            <person name="Kang Z.K."/>
            <person name="Wang L."/>
            <person name="Huang L."/>
        </authorList>
    </citation>
    <scope>NUCLEOTIDE SEQUENCE [LARGE SCALE GENOMIC DNA]</scope>
    <source>
        <strain evidence="2">SXYL134</strain>
    </source>
</reference>